<protein>
    <recommendedName>
        <fullName evidence="9 10">Lon protease</fullName>
        <ecNumber evidence="9 10">3.4.21.53</ecNumber>
    </recommendedName>
    <alternativeName>
        <fullName evidence="9">ATP-dependent protease La</fullName>
    </alternativeName>
</protein>
<accession>A0ABU4VH84</accession>
<reference evidence="15 16" key="1">
    <citation type="submission" date="2023-11" db="EMBL/GenBank/DDBJ databases">
        <authorList>
            <person name="Xu M."/>
            <person name="Jiang T."/>
        </authorList>
    </citation>
    <scope>NUCLEOTIDE SEQUENCE [LARGE SCALE GENOMIC DNA]</scope>
    <source>
        <strain evidence="15 16">SD</strain>
    </source>
</reference>
<dbReference type="InterPro" id="IPR046336">
    <property type="entry name" value="Lon_prtase_N_sf"/>
</dbReference>
<dbReference type="Gene3D" id="3.40.50.300">
    <property type="entry name" value="P-loop containing nucleotide triphosphate hydrolases"/>
    <property type="match status" value="1"/>
</dbReference>
<feature type="domain" description="Lon N-terminal" evidence="14">
    <location>
        <begin position="27"/>
        <end position="223"/>
    </location>
</feature>
<name>A0ABU4VH84_9ACTN</name>
<dbReference type="InterPro" id="IPR004815">
    <property type="entry name" value="Lon_bac/euk-typ"/>
</dbReference>
<dbReference type="InterPro" id="IPR054594">
    <property type="entry name" value="Lon_lid"/>
</dbReference>
<keyword evidence="5 9" id="KW-0378">Hydrolase</keyword>
<dbReference type="InterPro" id="IPR015947">
    <property type="entry name" value="PUA-like_sf"/>
</dbReference>
<evidence type="ECO:0000256" key="12">
    <source>
        <dbReference type="RuleBase" id="RU000591"/>
    </source>
</evidence>
<keyword evidence="16" id="KW-1185">Reference proteome</keyword>
<evidence type="ECO:0000256" key="5">
    <source>
        <dbReference type="ARBA" id="ARBA00022801"/>
    </source>
</evidence>
<dbReference type="InterPro" id="IPR027065">
    <property type="entry name" value="Lon_Prtase"/>
</dbReference>
<dbReference type="Gene3D" id="3.30.230.10">
    <property type="match status" value="1"/>
</dbReference>
<dbReference type="InterPro" id="IPR008268">
    <property type="entry name" value="Peptidase_S16_AS"/>
</dbReference>
<dbReference type="SMART" id="SM00464">
    <property type="entry name" value="LON"/>
    <property type="match status" value="1"/>
</dbReference>
<dbReference type="SUPFAM" id="SSF88697">
    <property type="entry name" value="PUA domain-like"/>
    <property type="match status" value="1"/>
</dbReference>
<dbReference type="PANTHER" id="PTHR10046">
    <property type="entry name" value="ATP DEPENDENT LON PROTEASE FAMILY MEMBER"/>
    <property type="match status" value="1"/>
</dbReference>
<keyword evidence="4 9" id="KW-0547">Nucleotide-binding</keyword>
<keyword evidence="6 9" id="KW-0720">Serine protease</keyword>
<dbReference type="Gene3D" id="1.20.5.5270">
    <property type="match status" value="1"/>
</dbReference>
<dbReference type="Gene3D" id="1.20.58.1480">
    <property type="match status" value="1"/>
</dbReference>
<dbReference type="NCBIfam" id="TIGR00763">
    <property type="entry name" value="lon"/>
    <property type="match status" value="1"/>
</dbReference>
<evidence type="ECO:0000256" key="10">
    <source>
        <dbReference type="PIRNR" id="PIRNR001174"/>
    </source>
</evidence>
<dbReference type="Gene3D" id="1.10.8.60">
    <property type="match status" value="1"/>
</dbReference>
<evidence type="ECO:0000256" key="7">
    <source>
        <dbReference type="ARBA" id="ARBA00022840"/>
    </source>
</evidence>
<comment type="similarity">
    <text evidence="9 10 11 12">Belongs to the peptidase S16 family.</text>
</comment>
<dbReference type="InterPro" id="IPR003593">
    <property type="entry name" value="AAA+_ATPase"/>
</dbReference>
<evidence type="ECO:0000256" key="3">
    <source>
        <dbReference type="ARBA" id="ARBA00022670"/>
    </source>
</evidence>
<dbReference type="Pfam" id="PF05362">
    <property type="entry name" value="Lon_C"/>
    <property type="match status" value="1"/>
</dbReference>
<keyword evidence="3 9" id="KW-0645">Protease</keyword>
<dbReference type="Proteomes" id="UP001277761">
    <property type="component" value="Unassembled WGS sequence"/>
</dbReference>
<dbReference type="EC" id="3.4.21.53" evidence="9 10"/>
<dbReference type="SUPFAM" id="SSF54211">
    <property type="entry name" value="Ribosomal protein S5 domain 2-like"/>
    <property type="match status" value="1"/>
</dbReference>
<dbReference type="Pfam" id="PF00004">
    <property type="entry name" value="AAA"/>
    <property type="match status" value="1"/>
</dbReference>
<dbReference type="Gene3D" id="2.30.130.40">
    <property type="entry name" value="LON domain-like"/>
    <property type="match status" value="1"/>
</dbReference>
<dbReference type="EMBL" id="JAXAVX010000002">
    <property type="protein sequence ID" value="MDX8151180.1"/>
    <property type="molecule type" value="Genomic_DNA"/>
</dbReference>
<dbReference type="SMART" id="SM00382">
    <property type="entry name" value="AAA"/>
    <property type="match status" value="1"/>
</dbReference>
<dbReference type="PROSITE" id="PS51786">
    <property type="entry name" value="LON_PROTEOLYTIC"/>
    <property type="match status" value="1"/>
</dbReference>
<dbReference type="GO" id="GO:0004252">
    <property type="term" value="F:serine-type endopeptidase activity"/>
    <property type="evidence" value="ECO:0007669"/>
    <property type="project" value="UniProtKB-EC"/>
</dbReference>
<evidence type="ECO:0000256" key="11">
    <source>
        <dbReference type="PROSITE-ProRule" id="PRU01122"/>
    </source>
</evidence>
<dbReference type="InterPro" id="IPR027543">
    <property type="entry name" value="Lon_bac"/>
</dbReference>
<dbReference type="InterPro" id="IPR003111">
    <property type="entry name" value="Lon_prtase_N"/>
</dbReference>
<feature type="active site" evidence="9 11">
    <location>
        <position position="760"/>
    </location>
</feature>
<evidence type="ECO:0000256" key="9">
    <source>
        <dbReference type="HAMAP-Rule" id="MF_01973"/>
    </source>
</evidence>
<dbReference type="InterPro" id="IPR003959">
    <property type="entry name" value="ATPase_AAA_core"/>
</dbReference>
<comment type="subcellular location">
    <subcellularLocation>
        <location evidence="1 9 10">Cytoplasm</location>
    </subcellularLocation>
</comment>
<comment type="induction">
    <text evidence="9">By heat shock.</text>
</comment>
<feature type="domain" description="Lon proteolytic" evidence="13">
    <location>
        <begin position="626"/>
        <end position="811"/>
    </location>
</feature>
<dbReference type="PROSITE" id="PS51787">
    <property type="entry name" value="LON_N"/>
    <property type="match status" value="1"/>
</dbReference>
<evidence type="ECO:0000256" key="1">
    <source>
        <dbReference type="ARBA" id="ARBA00004496"/>
    </source>
</evidence>
<evidence type="ECO:0000256" key="2">
    <source>
        <dbReference type="ARBA" id="ARBA00022490"/>
    </source>
</evidence>
<feature type="active site" evidence="9 11">
    <location>
        <position position="717"/>
    </location>
</feature>
<sequence length="814" mass="89021">MIEIVADPGTDQEITVGGGDQPLSGVLPVLPLRDTVPVPDTMIPLAIGQERSIKLVDDVLAGDRRLVMVASREPELDTPGPEQLYEVGVVGQIARMLKVPDGTLRLLVQAGARVRVGPYEQTTPYLAAQIEEAPDTGVSDPPTPELTALQRNVQETFSRIVEAVPYLPEELQLAVANIEDAVALSHLIAGSLRLSSAEKQALLEETDLSARLRRLVEILARELEVISIGSEIQSQVQSELEKGQREYVLRQQLKAIQEELGESDPVEAEVADLRDQLDALELPEAVATQADRELRRLESIPQASAEHGVIRNYLEWIVSLPWNDRTVDDLDLTHARSVLDADHFGLDPIKERILEFLAVRQLKPDARGSILCFVGPPGVGKTSLGKSIARAMGRNFERISAGGVRDEAEIRGHRRTYIGAMPGTIVRALRDAGSSNPLLMIDEIDKMGSDYRGDPSSAMLEVLDPEQNATFRDHYLDVPFDLSRVMFITTANTLDTIPGPLRDRMEVIQLAGYTAQEKLEIAKRYLVPRQLDRHGLRRSTLRFGDPALRTLIEDYTREAGVRNLEREIGRAVRKIAREIVEGEQEDAAPAAANGRPRRVTVSRDRVVELLGRGPFDRSGQERRKRTSRPGVATGLAWTPVGGDVLYVEAAAMPTTRAPQVTITGQLGEVMTESVRAALTWVRGHGTVVSPELPDDWFGTHDLHVHVPAGATPKDGPSAGITIATALCSLVSGRAVRSDVAMTGEITLTGEVLPIGGLKEKALAAQRAGIGCVIAPRDNERDAEDVPEPLRRKIAFHWVDRVEEVLELALEPAGD</sequence>
<dbReference type="InterPro" id="IPR014721">
    <property type="entry name" value="Ribsml_uS5_D2-typ_fold_subgr"/>
</dbReference>
<dbReference type="InterPro" id="IPR008269">
    <property type="entry name" value="Lon_proteolytic"/>
</dbReference>
<dbReference type="SUPFAM" id="SSF52540">
    <property type="entry name" value="P-loop containing nucleoside triphosphate hydrolases"/>
    <property type="match status" value="1"/>
</dbReference>
<keyword evidence="8 9" id="KW-0346">Stress response</keyword>
<dbReference type="PRINTS" id="PR00830">
    <property type="entry name" value="ENDOLAPTASE"/>
</dbReference>
<dbReference type="InterPro" id="IPR020568">
    <property type="entry name" value="Ribosomal_Su5_D2-typ_SF"/>
</dbReference>
<keyword evidence="7 9" id="KW-0067">ATP-binding</keyword>
<comment type="subunit">
    <text evidence="9 10">Homohexamer. Organized in a ring with a central cavity.</text>
</comment>
<keyword evidence="2 9" id="KW-0963">Cytoplasm</keyword>
<evidence type="ECO:0000259" key="13">
    <source>
        <dbReference type="PROSITE" id="PS51786"/>
    </source>
</evidence>
<gene>
    <name evidence="9 15" type="primary">lon</name>
    <name evidence="15" type="ORF">SK069_06220</name>
</gene>
<feature type="binding site" evidence="9">
    <location>
        <begin position="375"/>
        <end position="382"/>
    </location>
    <ligand>
        <name>ATP</name>
        <dbReference type="ChEBI" id="CHEBI:30616"/>
    </ligand>
</feature>
<dbReference type="HAMAP" id="MF_01973">
    <property type="entry name" value="lon_bact"/>
    <property type="match status" value="1"/>
</dbReference>
<dbReference type="RefSeq" id="WP_319953331.1">
    <property type="nucleotide sequence ID" value="NZ_JAXAVX010000002.1"/>
</dbReference>
<dbReference type="PROSITE" id="PS01046">
    <property type="entry name" value="LON_SER"/>
    <property type="match status" value="1"/>
</dbReference>
<dbReference type="CDD" id="cd19500">
    <property type="entry name" value="RecA-like_Lon"/>
    <property type="match status" value="1"/>
</dbReference>
<dbReference type="InterPro" id="IPR027417">
    <property type="entry name" value="P-loop_NTPase"/>
</dbReference>
<dbReference type="Pfam" id="PF02190">
    <property type="entry name" value="LON_substr_bdg"/>
    <property type="match status" value="1"/>
</dbReference>
<comment type="caution">
    <text evidence="15">The sequence shown here is derived from an EMBL/GenBank/DDBJ whole genome shotgun (WGS) entry which is preliminary data.</text>
</comment>
<evidence type="ECO:0000259" key="14">
    <source>
        <dbReference type="PROSITE" id="PS51787"/>
    </source>
</evidence>
<evidence type="ECO:0000256" key="4">
    <source>
        <dbReference type="ARBA" id="ARBA00022741"/>
    </source>
</evidence>
<evidence type="ECO:0000313" key="15">
    <source>
        <dbReference type="EMBL" id="MDX8151180.1"/>
    </source>
</evidence>
<comment type="function">
    <text evidence="9">ATP-dependent serine protease that mediates the selective degradation of mutant and abnormal proteins as well as certain short-lived regulatory proteins. Required for cellular homeostasis and for survival from DNA damage and developmental changes induced by stress. Degrades polypeptides processively to yield small peptide fragments that are 5 to 10 amino acids long. Binds to DNA in a double-stranded, site-specific manner.</text>
</comment>
<evidence type="ECO:0000313" key="16">
    <source>
        <dbReference type="Proteomes" id="UP001277761"/>
    </source>
</evidence>
<dbReference type="PIRSF" id="PIRSF001174">
    <property type="entry name" value="Lon_proteas"/>
    <property type="match status" value="1"/>
</dbReference>
<proteinExistence type="evidence at transcript level"/>
<comment type="catalytic activity">
    <reaction evidence="9 10 11">
        <text>Hydrolysis of proteins in presence of ATP.</text>
        <dbReference type="EC" id="3.4.21.53"/>
    </reaction>
</comment>
<evidence type="ECO:0000256" key="6">
    <source>
        <dbReference type="ARBA" id="ARBA00022825"/>
    </source>
</evidence>
<dbReference type="Pfam" id="PF22667">
    <property type="entry name" value="Lon_lid"/>
    <property type="match status" value="1"/>
</dbReference>
<organism evidence="15 16">
    <name type="scientific">Patulibacter brassicae</name>
    <dbReference type="NCBI Taxonomy" id="1705717"/>
    <lineage>
        <taxon>Bacteria</taxon>
        <taxon>Bacillati</taxon>
        <taxon>Actinomycetota</taxon>
        <taxon>Thermoleophilia</taxon>
        <taxon>Solirubrobacterales</taxon>
        <taxon>Patulibacteraceae</taxon>
        <taxon>Patulibacter</taxon>
    </lineage>
</organism>
<evidence type="ECO:0000256" key="8">
    <source>
        <dbReference type="ARBA" id="ARBA00023016"/>
    </source>
</evidence>